<comment type="catalytic activity">
    <reaction evidence="5">
        <text>(E)-feruloyl-CoA + 2-oxoglutarate + O2 = (E)-6-hydroxyferuloyl-CoA + succinate + CO2</text>
        <dbReference type="Rhea" id="RHEA:57856"/>
        <dbReference type="ChEBI" id="CHEBI:15379"/>
        <dbReference type="ChEBI" id="CHEBI:16526"/>
        <dbReference type="ChEBI" id="CHEBI:16810"/>
        <dbReference type="ChEBI" id="CHEBI:30031"/>
        <dbReference type="ChEBI" id="CHEBI:87305"/>
        <dbReference type="ChEBI" id="CHEBI:142390"/>
        <dbReference type="EC" id="1.14.11.61"/>
    </reaction>
</comment>
<evidence type="ECO:0000313" key="12">
    <source>
        <dbReference type="Proteomes" id="UP000595140"/>
    </source>
</evidence>
<comment type="function">
    <text evidence="6">2-oxoglutarate-dependent dioxygenase essential for auxin catabolism and maintenance of auxin homeostasis in reproductive organs. Catalyzes the irreversible oxidation of indole-3-acetic acid (IAA) to the biologically inactive 2-oxoindole-3-acetic acid (OxIAA).</text>
</comment>
<evidence type="ECO:0000259" key="10">
    <source>
        <dbReference type="PROSITE" id="PS51471"/>
    </source>
</evidence>
<dbReference type="EMBL" id="OOIL02004928">
    <property type="protein sequence ID" value="VFQ93522.1"/>
    <property type="molecule type" value="Genomic_DNA"/>
</dbReference>
<evidence type="ECO:0000256" key="5">
    <source>
        <dbReference type="ARBA" id="ARBA00048503"/>
    </source>
</evidence>
<evidence type="ECO:0000313" key="11">
    <source>
        <dbReference type="EMBL" id="VFQ93522.1"/>
    </source>
</evidence>
<dbReference type="InterPro" id="IPR005123">
    <property type="entry name" value="Oxoglu/Fe-dep_dioxygenase_dom"/>
</dbReference>
<dbReference type="InterPro" id="IPR044861">
    <property type="entry name" value="IPNS-like_FE2OG_OXY"/>
</dbReference>
<dbReference type="InterPro" id="IPR050231">
    <property type="entry name" value="Iron_ascorbate_oxido_reductase"/>
</dbReference>
<dbReference type="SUPFAM" id="SSF51197">
    <property type="entry name" value="Clavaminate synthase-like"/>
    <property type="match status" value="1"/>
</dbReference>
<keyword evidence="9" id="KW-0560">Oxidoreductase</keyword>
<keyword evidence="12" id="KW-1185">Reference proteome</keyword>
<dbReference type="AlphaFoldDB" id="A0A484MXB9"/>
<reference evidence="11 12" key="1">
    <citation type="submission" date="2018-04" db="EMBL/GenBank/DDBJ databases">
        <authorList>
            <person name="Vogel A."/>
        </authorList>
    </citation>
    <scope>NUCLEOTIDE SEQUENCE [LARGE SCALE GENOMIC DNA]</scope>
</reference>
<comment type="pathway">
    <text evidence="1">Phenylpropanoid metabolism.</text>
</comment>
<keyword evidence="4 9" id="KW-0408">Iron</keyword>
<proteinExistence type="inferred from homology"/>
<dbReference type="Pfam" id="PF03171">
    <property type="entry name" value="2OG-FeII_Oxy"/>
    <property type="match status" value="1"/>
</dbReference>
<feature type="domain" description="Fe2OG dioxygenase" evidence="10">
    <location>
        <begin position="198"/>
        <end position="302"/>
    </location>
</feature>
<dbReference type="PANTHER" id="PTHR47990">
    <property type="entry name" value="2-OXOGLUTARATE (2OG) AND FE(II)-DEPENDENT OXYGENASE SUPERFAMILY PROTEIN-RELATED"/>
    <property type="match status" value="1"/>
</dbReference>
<dbReference type="OrthoDB" id="288590at2759"/>
<keyword evidence="3 9" id="KW-0479">Metal-binding</keyword>
<dbReference type="EC" id="1.14.11.61" evidence="2"/>
<dbReference type="GO" id="GO:0016706">
    <property type="term" value="F:2-oxoglutarate-dependent dioxygenase activity"/>
    <property type="evidence" value="ECO:0007669"/>
    <property type="project" value="UniProtKB-ARBA"/>
</dbReference>
<dbReference type="Pfam" id="PF14226">
    <property type="entry name" value="DIOX_N"/>
    <property type="match status" value="1"/>
</dbReference>
<evidence type="ECO:0000256" key="9">
    <source>
        <dbReference type="RuleBase" id="RU003682"/>
    </source>
</evidence>
<dbReference type="GO" id="GO:0002238">
    <property type="term" value="P:response to molecule of fungal origin"/>
    <property type="evidence" value="ECO:0007669"/>
    <property type="project" value="UniProtKB-ARBA"/>
</dbReference>
<dbReference type="InterPro" id="IPR027443">
    <property type="entry name" value="IPNS-like_sf"/>
</dbReference>
<dbReference type="GO" id="GO:0009805">
    <property type="term" value="P:coumarin biosynthetic process"/>
    <property type="evidence" value="ECO:0007669"/>
    <property type="project" value="UniProtKB-ARBA"/>
</dbReference>
<evidence type="ECO:0000256" key="6">
    <source>
        <dbReference type="ARBA" id="ARBA00054658"/>
    </source>
</evidence>
<dbReference type="GO" id="GO:0046872">
    <property type="term" value="F:metal ion binding"/>
    <property type="evidence" value="ECO:0007669"/>
    <property type="project" value="UniProtKB-KW"/>
</dbReference>
<evidence type="ECO:0000256" key="2">
    <source>
        <dbReference type="ARBA" id="ARBA00012885"/>
    </source>
</evidence>
<sequence length="353" mass="39205">MVQTSYWFITYPFRSYQTVPNLTPNTALSFGEALKVDRGLVSEMGSCCGENTSPPAIDLQDGGSTPARSRKLIEACQEWGCFRVYNHNSILPPSLAMEMKEVVRSLFDLPPEIKKRNAGVLPGGGYVGPTPANPLYEAFGLYDMSSPPDVEAFCAQIHASHHQRETIMRYAKAVHEVMIVIGRRLCEGLGLKGDDLFEGWPCQFRINKYHFTPESVGSSGVQIHTDSGFLTVLQDDESVGGLEVMNKSGEFVAVDPCPGTLLLNLGDMATVWSNGRFCNVKHRVMCKEPTVRFSIASFLLGPREDAIQPPPELLEPPHLRRLYVPITYDKLRQLRLDNNMRAGEVLSLLLAEN</sequence>
<dbReference type="FunFam" id="2.60.120.330:FF:000017">
    <property type="entry name" value="2-oxoglutarate-dependent dioxygenase DAO"/>
    <property type="match status" value="1"/>
</dbReference>
<dbReference type="PROSITE" id="PS51471">
    <property type="entry name" value="FE2OG_OXY"/>
    <property type="match status" value="1"/>
</dbReference>
<evidence type="ECO:0000256" key="7">
    <source>
        <dbReference type="ARBA" id="ARBA00074102"/>
    </source>
</evidence>
<comment type="similarity">
    <text evidence="9">Belongs to the iron/ascorbate-dependent oxidoreductase family.</text>
</comment>
<name>A0A484MXB9_9ASTE</name>
<evidence type="ECO:0000256" key="1">
    <source>
        <dbReference type="ARBA" id="ARBA00004918"/>
    </source>
</evidence>
<protein>
    <recommendedName>
        <fullName evidence="7">2-oxoglutarate-dependent dioxygenase DAO</fullName>
        <ecNumber evidence="2">1.14.11.61</ecNumber>
    </recommendedName>
    <alternativeName>
        <fullName evidence="8">Protein DIOXYGENASE FOR AUXIN OXIDATION</fullName>
    </alternativeName>
</protein>
<dbReference type="Gene3D" id="2.60.120.330">
    <property type="entry name" value="B-lactam Antibiotic, Isopenicillin N Synthase, Chain"/>
    <property type="match status" value="1"/>
</dbReference>
<evidence type="ECO:0000256" key="3">
    <source>
        <dbReference type="ARBA" id="ARBA00022723"/>
    </source>
</evidence>
<dbReference type="Proteomes" id="UP000595140">
    <property type="component" value="Unassembled WGS sequence"/>
</dbReference>
<evidence type="ECO:0000256" key="4">
    <source>
        <dbReference type="ARBA" id="ARBA00023004"/>
    </source>
</evidence>
<accession>A0A484MXB9</accession>
<gene>
    <name evidence="11" type="ORF">CCAM_LOCUS35298</name>
</gene>
<dbReference type="InterPro" id="IPR026992">
    <property type="entry name" value="DIOX_N"/>
</dbReference>
<organism evidence="11 12">
    <name type="scientific">Cuscuta campestris</name>
    <dbReference type="NCBI Taxonomy" id="132261"/>
    <lineage>
        <taxon>Eukaryota</taxon>
        <taxon>Viridiplantae</taxon>
        <taxon>Streptophyta</taxon>
        <taxon>Embryophyta</taxon>
        <taxon>Tracheophyta</taxon>
        <taxon>Spermatophyta</taxon>
        <taxon>Magnoliopsida</taxon>
        <taxon>eudicotyledons</taxon>
        <taxon>Gunneridae</taxon>
        <taxon>Pentapetalae</taxon>
        <taxon>asterids</taxon>
        <taxon>lamiids</taxon>
        <taxon>Solanales</taxon>
        <taxon>Convolvulaceae</taxon>
        <taxon>Cuscuteae</taxon>
        <taxon>Cuscuta</taxon>
        <taxon>Cuscuta subgen. Grammica</taxon>
        <taxon>Cuscuta sect. Cleistogrammica</taxon>
    </lineage>
</organism>
<evidence type="ECO:0000256" key="8">
    <source>
        <dbReference type="ARBA" id="ARBA00076740"/>
    </source>
</evidence>